<feature type="compositionally biased region" description="Polar residues" evidence="1">
    <location>
        <begin position="153"/>
        <end position="165"/>
    </location>
</feature>
<feature type="region of interest" description="Disordered" evidence="1">
    <location>
        <begin position="121"/>
        <end position="165"/>
    </location>
</feature>
<feature type="transmembrane region" description="Helical" evidence="2">
    <location>
        <begin position="400"/>
        <end position="420"/>
    </location>
</feature>
<evidence type="ECO:0000256" key="2">
    <source>
        <dbReference type="SAM" id="Phobius"/>
    </source>
</evidence>
<keyword evidence="4" id="KW-1185">Reference proteome</keyword>
<name>A0ABQ2KUE3_9BACL</name>
<dbReference type="EMBL" id="BMLN01000001">
    <property type="protein sequence ID" value="GGN91870.1"/>
    <property type="molecule type" value="Genomic_DNA"/>
</dbReference>
<feature type="transmembrane region" description="Helical" evidence="2">
    <location>
        <begin position="426"/>
        <end position="446"/>
    </location>
</feature>
<comment type="caution">
    <text evidence="3">The sequence shown here is derived from an EMBL/GenBank/DDBJ whole genome shotgun (WGS) entry which is preliminary data.</text>
</comment>
<accession>A0ABQ2KUE3</accession>
<evidence type="ECO:0000313" key="3">
    <source>
        <dbReference type="EMBL" id="GGN91870.1"/>
    </source>
</evidence>
<reference evidence="4" key="1">
    <citation type="journal article" date="2019" name="Int. J. Syst. Evol. Microbiol.">
        <title>The Global Catalogue of Microorganisms (GCM) 10K type strain sequencing project: providing services to taxonomists for standard genome sequencing and annotation.</title>
        <authorList>
            <consortium name="The Broad Institute Genomics Platform"/>
            <consortium name="The Broad Institute Genome Sequencing Center for Infectious Disease"/>
            <person name="Wu L."/>
            <person name="Ma J."/>
        </authorList>
    </citation>
    <scope>NUCLEOTIDE SEQUENCE [LARGE SCALE GENOMIC DNA]</scope>
    <source>
        <strain evidence="4">CGMCC 1.6964</strain>
    </source>
</reference>
<feature type="transmembrane region" description="Helical" evidence="2">
    <location>
        <begin position="370"/>
        <end position="393"/>
    </location>
</feature>
<protein>
    <recommendedName>
        <fullName evidence="5">ABC transporter permease</fullName>
    </recommendedName>
</protein>
<feature type="compositionally biased region" description="Polar residues" evidence="1">
    <location>
        <begin position="124"/>
        <end position="133"/>
    </location>
</feature>
<proteinExistence type="predicted"/>
<feature type="transmembrane region" description="Helical" evidence="2">
    <location>
        <begin position="458"/>
        <end position="476"/>
    </location>
</feature>
<evidence type="ECO:0000313" key="4">
    <source>
        <dbReference type="Proteomes" id="UP000606653"/>
    </source>
</evidence>
<evidence type="ECO:0008006" key="5">
    <source>
        <dbReference type="Google" id="ProtNLM"/>
    </source>
</evidence>
<feature type="compositionally biased region" description="Pro residues" evidence="1">
    <location>
        <begin position="137"/>
        <end position="147"/>
    </location>
</feature>
<gene>
    <name evidence="3" type="ORF">GCM10010969_03780</name>
</gene>
<sequence>MNGLTDSFPTSRSRIPLWLRLIGYELRKSLRGPVVPALCAAFLLLNVFVMLTANAFPLRGEIKMLSGIAEKYGIRTEEPGYTQLQADYRSGMEHLNEIAVEKEGVTYEHAADFWAAQSGKAAGSTASDPTDSTDALPPDPSTVPPSHPSVLSNPTTVLPDSNPQNNGFGVPYTEEELDEFYLTAVMEWYAVTPDTEAFYRNLDVQNYAEFQIGKFGLSGSAADVIREQYAKLDERTEEIVSSGDHGALFFPGPMYKMHSLLFKTMLGFLIFESLLLTVLVTGTIAKYEFEQRTAAVVYATRRGRRTAADKLLASLSASFLLTAGLCAVTLLIFFGIYDYGGLWNAPISSYFNMELDFPYLTWTPLTVRTYLLSALVLIAVVQLIFAALSFVLSGFLKNSYYVFAGFALCYGLFVMLPSIVPRDASFWIYSMFTPFYLILNPHGLFMGAGTLLYEGKEWITLSVWSGMIGFAVLLGLKRFGRQNL</sequence>
<keyword evidence="2" id="KW-1133">Transmembrane helix</keyword>
<organism evidence="3 4">
    <name type="scientific">Saccharibacillus kuerlensis</name>
    <dbReference type="NCBI Taxonomy" id="459527"/>
    <lineage>
        <taxon>Bacteria</taxon>
        <taxon>Bacillati</taxon>
        <taxon>Bacillota</taxon>
        <taxon>Bacilli</taxon>
        <taxon>Bacillales</taxon>
        <taxon>Paenibacillaceae</taxon>
        <taxon>Saccharibacillus</taxon>
    </lineage>
</organism>
<feature type="transmembrane region" description="Helical" evidence="2">
    <location>
        <begin position="34"/>
        <end position="56"/>
    </location>
</feature>
<keyword evidence="2" id="KW-0472">Membrane</keyword>
<dbReference type="Proteomes" id="UP000606653">
    <property type="component" value="Unassembled WGS sequence"/>
</dbReference>
<feature type="transmembrane region" description="Helical" evidence="2">
    <location>
        <begin position="311"/>
        <end position="337"/>
    </location>
</feature>
<dbReference type="RefSeq" id="WP_018975312.1">
    <property type="nucleotide sequence ID" value="NZ_BMLN01000001.1"/>
</dbReference>
<keyword evidence="2" id="KW-0812">Transmembrane</keyword>
<evidence type="ECO:0000256" key="1">
    <source>
        <dbReference type="SAM" id="MobiDB-lite"/>
    </source>
</evidence>